<dbReference type="AlphaFoldDB" id="A0A5M3W318"/>
<accession>A0A5M3W318</accession>
<dbReference type="OrthoDB" id="5067971at2"/>
<dbReference type="Proteomes" id="UP000334990">
    <property type="component" value="Unassembled WGS sequence"/>
</dbReference>
<name>A0A5M3W318_9ACTN</name>
<sequence length="666" mass="70004">MSAGAIKRTQYWNVNTGSVRTGATGHGESYTDIEHYLLPLERIRGSALHSWGVTEGLEVTVAAGTPGLTVMTGSTLDASGRLAVLSEGGTVIVDQTVDADDLENIPTVVVGADGVTIPTTGPDDSYLLTLSWREVLDPSAPAAGPVLMHAPWLRIVKLAGFTDDGEQVVLAGFHAQDDGQVTALSPGPRRMSGVTAGRLELRVPTAGTIGQRLAAVLAPEPNGDLAFTVGAGTPPLRISAATGGLRFPSSDQPYEIYTPADGTLRIGTPTAGTDQVILDRAGNLTMGVPAGTARRQLHVEGTEIHTGGNGGGFSFADRNVSSFMETPGTGERWVWYSVGGAARLWSGWDRLTFSASSPDGVGLETHGRMRIRQAGSSSAGVWLHQDVAASDRGFMGMASDDLIGFYGINCGWGMLLDVKTGEVTLGSSFGRRWGAATLNLWGSQLSDVGEGTLSIRSGGSIVAFDGGDGVVIGSSVPAAGTALHVVGTSYLQGFTRVNGDLVISGNVHCRGFINKSGGGFRIDHPLDPANRYLNHSFVESPDMLNVYVGTAVTDEHGRATVELPGYFGALNRDHHFQLTPVGTLALTAIDTEVEGNSFTIRTDRPGVKVCWQVTGVRQDDLAEQNRLVVEEEKAATLRGRYLHPEQHGESAELSLFAALEGGHPDA</sequence>
<protein>
    <submittedName>
        <fullName evidence="1">Uncharacterized protein</fullName>
    </submittedName>
</protein>
<reference evidence="1 2" key="1">
    <citation type="submission" date="2019-10" db="EMBL/GenBank/DDBJ databases">
        <title>Whole genome shotgun sequence of Acrocarpospora corrugata NBRC 13972.</title>
        <authorList>
            <person name="Ichikawa N."/>
            <person name="Kimura A."/>
            <person name="Kitahashi Y."/>
            <person name="Komaki H."/>
            <person name="Oguchi A."/>
        </authorList>
    </citation>
    <scope>NUCLEOTIDE SEQUENCE [LARGE SCALE GENOMIC DNA]</scope>
    <source>
        <strain evidence="1 2">NBRC 13972</strain>
    </source>
</reference>
<organism evidence="1 2">
    <name type="scientific">Acrocarpospora corrugata</name>
    <dbReference type="NCBI Taxonomy" id="35763"/>
    <lineage>
        <taxon>Bacteria</taxon>
        <taxon>Bacillati</taxon>
        <taxon>Actinomycetota</taxon>
        <taxon>Actinomycetes</taxon>
        <taxon>Streptosporangiales</taxon>
        <taxon>Streptosporangiaceae</taxon>
        <taxon>Acrocarpospora</taxon>
    </lineage>
</organism>
<proteinExistence type="predicted"/>
<keyword evidence="2" id="KW-1185">Reference proteome</keyword>
<gene>
    <name evidence="1" type="ORF">Acor_55330</name>
</gene>
<dbReference type="RefSeq" id="WP_155339631.1">
    <property type="nucleotide sequence ID" value="NZ_BAAABN010000082.1"/>
</dbReference>
<evidence type="ECO:0000313" key="2">
    <source>
        <dbReference type="Proteomes" id="UP000334990"/>
    </source>
</evidence>
<dbReference type="EMBL" id="BLAD01000069">
    <property type="protein sequence ID" value="GES03467.1"/>
    <property type="molecule type" value="Genomic_DNA"/>
</dbReference>
<evidence type="ECO:0000313" key="1">
    <source>
        <dbReference type="EMBL" id="GES03467.1"/>
    </source>
</evidence>
<comment type="caution">
    <text evidence="1">The sequence shown here is derived from an EMBL/GenBank/DDBJ whole genome shotgun (WGS) entry which is preliminary data.</text>
</comment>